<evidence type="ECO:0000313" key="2">
    <source>
        <dbReference type="Proteomes" id="UP000004358"/>
    </source>
</evidence>
<dbReference type="HOGENOM" id="CLU_3363559_0_0_0"/>
<gene>
    <name evidence="1" type="ORF">DSM3645_00165</name>
</gene>
<proteinExistence type="predicted"/>
<comment type="caution">
    <text evidence="1">The sequence shown here is derived from an EMBL/GenBank/DDBJ whole genome shotgun (WGS) entry which is preliminary data.</text>
</comment>
<dbReference type="EMBL" id="AANZ01000002">
    <property type="protein sequence ID" value="EAQ82081.1"/>
    <property type="molecule type" value="Genomic_DNA"/>
</dbReference>
<accession>A3ZMB2</accession>
<reference evidence="1 2" key="1">
    <citation type="submission" date="2006-02" db="EMBL/GenBank/DDBJ databases">
        <authorList>
            <person name="Amann R."/>
            <person name="Ferriera S."/>
            <person name="Johnson J."/>
            <person name="Kravitz S."/>
            <person name="Halpern A."/>
            <person name="Remington K."/>
            <person name="Beeson K."/>
            <person name="Tran B."/>
            <person name="Rogers Y.-H."/>
            <person name="Friedman R."/>
            <person name="Venter J.C."/>
        </authorList>
    </citation>
    <scope>NUCLEOTIDE SEQUENCE [LARGE SCALE GENOMIC DNA]</scope>
    <source>
        <strain evidence="1 2">DSM 3645</strain>
    </source>
</reference>
<dbReference type="STRING" id="314230.DSM3645_00165"/>
<dbReference type="AlphaFoldDB" id="A3ZMB2"/>
<dbReference type="Proteomes" id="UP000004358">
    <property type="component" value="Unassembled WGS sequence"/>
</dbReference>
<protein>
    <submittedName>
        <fullName evidence="1">Uncharacterized protein</fullName>
    </submittedName>
</protein>
<evidence type="ECO:0000313" key="1">
    <source>
        <dbReference type="EMBL" id="EAQ82081.1"/>
    </source>
</evidence>
<name>A3ZMB2_9BACT</name>
<sequence length="35" mass="3802">MPNKSSSRTEISVAGPYWQTIVPPLAVSWDTLGGR</sequence>
<organism evidence="1 2">
    <name type="scientific">Blastopirellula marina DSM 3645</name>
    <dbReference type="NCBI Taxonomy" id="314230"/>
    <lineage>
        <taxon>Bacteria</taxon>
        <taxon>Pseudomonadati</taxon>
        <taxon>Planctomycetota</taxon>
        <taxon>Planctomycetia</taxon>
        <taxon>Pirellulales</taxon>
        <taxon>Pirellulaceae</taxon>
        <taxon>Blastopirellula</taxon>
    </lineage>
</organism>